<evidence type="ECO:0000256" key="1">
    <source>
        <dbReference type="ARBA" id="ARBA00022553"/>
    </source>
</evidence>
<dbReference type="GO" id="GO:0006364">
    <property type="term" value="P:rRNA processing"/>
    <property type="evidence" value="ECO:0007669"/>
    <property type="project" value="InterPro"/>
</dbReference>
<proteinExistence type="predicted"/>
<dbReference type="InterPro" id="IPR036322">
    <property type="entry name" value="WD40_repeat_dom_sf"/>
</dbReference>
<feature type="repeat" description="WD" evidence="4">
    <location>
        <begin position="467"/>
        <end position="509"/>
    </location>
</feature>
<dbReference type="OrthoDB" id="270624at2759"/>
<comment type="caution">
    <text evidence="6">The sequence shown here is derived from an EMBL/GenBank/DDBJ whole genome shotgun (WGS) entry which is preliminary data.</text>
</comment>
<evidence type="ECO:0000313" key="7">
    <source>
        <dbReference type="Proteomes" id="UP000009131"/>
    </source>
</evidence>
<dbReference type="PANTHER" id="PTHR14091">
    <property type="entry name" value="PERIODIC TRYPTOPHAN PROTEIN 1"/>
    <property type="match status" value="1"/>
</dbReference>
<dbReference type="EMBL" id="BABT02000150">
    <property type="protein sequence ID" value="GAA98010.1"/>
    <property type="molecule type" value="Genomic_DNA"/>
</dbReference>
<keyword evidence="3" id="KW-0677">Repeat</keyword>
<dbReference type="InterPro" id="IPR015943">
    <property type="entry name" value="WD40/YVTN_repeat-like_dom_sf"/>
</dbReference>
<dbReference type="InParanoid" id="G7E5A0"/>
<dbReference type="GO" id="GO:0005634">
    <property type="term" value="C:nucleus"/>
    <property type="evidence" value="ECO:0007669"/>
    <property type="project" value="TreeGrafter"/>
</dbReference>
<dbReference type="Gene3D" id="2.130.10.10">
    <property type="entry name" value="YVTN repeat-like/Quinoprotein amine dehydrogenase"/>
    <property type="match status" value="1"/>
</dbReference>
<dbReference type="FunCoup" id="G7E5A0">
    <property type="interactions" value="792"/>
</dbReference>
<feature type="repeat" description="WD" evidence="4">
    <location>
        <begin position="372"/>
        <end position="405"/>
    </location>
</feature>
<dbReference type="SMART" id="SM00320">
    <property type="entry name" value="WD40"/>
    <property type="match status" value="5"/>
</dbReference>
<dbReference type="PROSITE" id="PS50082">
    <property type="entry name" value="WD_REPEATS_2"/>
    <property type="match status" value="3"/>
</dbReference>
<reference evidence="6 7" key="2">
    <citation type="journal article" date="2012" name="Open Biol.">
        <title>Characteristics of nucleosomes and linker DNA regions on the genome of the basidiomycete Mixia osmundae revealed by mono- and dinucleosome mapping.</title>
        <authorList>
            <person name="Nishida H."/>
            <person name="Kondo S."/>
            <person name="Matsumoto T."/>
            <person name="Suzuki Y."/>
            <person name="Yoshikawa H."/>
            <person name="Taylor T.D."/>
            <person name="Sugiyama J."/>
        </authorList>
    </citation>
    <scope>NUCLEOTIDE SEQUENCE [LARGE SCALE GENOMIC DNA]</scope>
    <source>
        <strain evidence="7">CBS 9802 / IAM 14324 / JCM 22182 / KY 12970</strain>
    </source>
</reference>
<dbReference type="InterPro" id="IPR044285">
    <property type="entry name" value="PWP1"/>
</dbReference>
<protein>
    <submittedName>
        <fullName evidence="6">Uncharacterized protein</fullName>
    </submittedName>
</protein>
<feature type="repeat" description="WD" evidence="4">
    <location>
        <begin position="325"/>
        <end position="359"/>
    </location>
</feature>
<dbReference type="Pfam" id="PF00400">
    <property type="entry name" value="WD40"/>
    <property type="match status" value="3"/>
</dbReference>
<dbReference type="OMA" id="YERINRT"/>
<dbReference type="PANTHER" id="PTHR14091:SF0">
    <property type="entry name" value="PERIODIC TRYPTOPHAN PROTEIN 1 HOMOLOG"/>
    <property type="match status" value="1"/>
</dbReference>
<dbReference type="Proteomes" id="UP000009131">
    <property type="component" value="Unassembled WGS sequence"/>
</dbReference>
<feature type="region of interest" description="Disordered" evidence="5">
    <location>
        <begin position="49"/>
        <end position="103"/>
    </location>
</feature>
<dbReference type="STRING" id="764103.G7E5A0"/>
<dbReference type="AlphaFoldDB" id="G7E5A0"/>
<sequence length="592" mass="64449">MSGLISSIAWISQGKSARHPTKFSESDPARLGHVGALAKQRYDLALEQFNAASDQQNGGKSEFVVPKNGADSGADDEGDWEDEEADEVMETDVEAPKDPNDLSEYKLDEYDEDEEPAADAGNTLGAFNNIKSLQYHLDDADDPYLDLPPDQAAAEEEDEREELEILPGDNLIVTAKTQDDLSQIDVYLYDDRRTRDPSSEDTRESLYVHHDLLLPSMPLCLEWLDFLPHSPFGTSNVEAGAQQSGSYIAIGTFDPEIEIWNMDVLEGLYPDHILGASPEAATPVAAESMAVDAPNGAASTASKTKKKKKKSKSVEPAPAPIIDANSYHTDSILSLSWNRTHRQLLASSSADMTVKLWDLTRPSGSPALRAFNDLHQDKVQAVQWNQSDPTVLLSGSWDGIVRVFDSRAPGQGVHVKVESDVECIRWNPWDTAQFLVSMENGLVKAFDSRTLVSTASMATSTKALWTLAAHDKAASALDINPHIPGMLVTGGVDQQVKLWNVDETGTTRKVSLVVSKDLGVGKVFAASFSPDDPTTIAAAGSQGNLQIWDCAGNPGVRRTFGDRLRKLGKALDEQKERVIGVVDDDNSDDDDD</sequence>
<dbReference type="InterPro" id="IPR019775">
    <property type="entry name" value="WD40_repeat_CS"/>
</dbReference>
<keyword evidence="7" id="KW-1185">Reference proteome</keyword>
<evidence type="ECO:0000256" key="2">
    <source>
        <dbReference type="ARBA" id="ARBA00022574"/>
    </source>
</evidence>
<dbReference type="InterPro" id="IPR001680">
    <property type="entry name" value="WD40_rpt"/>
</dbReference>
<dbReference type="PROSITE" id="PS00678">
    <property type="entry name" value="WD_REPEATS_1"/>
    <property type="match status" value="2"/>
</dbReference>
<evidence type="ECO:0000313" key="6">
    <source>
        <dbReference type="EMBL" id="GAA98010.1"/>
    </source>
</evidence>
<dbReference type="PRINTS" id="PR00320">
    <property type="entry name" value="GPROTEINBRPT"/>
</dbReference>
<dbReference type="PROSITE" id="PS50294">
    <property type="entry name" value="WD_REPEATS_REGION"/>
    <property type="match status" value="2"/>
</dbReference>
<evidence type="ECO:0000256" key="5">
    <source>
        <dbReference type="SAM" id="MobiDB-lite"/>
    </source>
</evidence>
<dbReference type="SUPFAM" id="SSF50978">
    <property type="entry name" value="WD40 repeat-like"/>
    <property type="match status" value="1"/>
</dbReference>
<keyword evidence="1" id="KW-0597">Phosphoprotein</keyword>
<dbReference type="InterPro" id="IPR020472">
    <property type="entry name" value="WD40_PAC1"/>
</dbReference>
<feature type="compositionally biased region" description="Basic and acidic residues" evidence="5">
    <location>
        <begin position="94"/>
        <end position="103"/>
    </location>
</feature>
<keyword evidence="2 4" id="KW-0853">WD repeat</keyword>
<gene>
    <name evidence="6" type="primary">Mo04690</name>
    <name evidence="6" type="ORF">E5Q_04690</name>
</gene>
<evidence type="ECO:0000256" key="3">
    <source>
        <dbReference type="ARBA" id="ARBA00022737"/>
    </source>
</evidence>
<accession>G7E5A0</accession>
<feature type="compositionally biased region" description="Polar residues" evidence="5">
    <location>
        <begin position="50"/>
        <end position="59"/>
    </location>
</feature>
<name>G7E5A0_MIXOS</name>
<reference evidence="6 7" key="1">
    <citation type="journal article" date="2011" name="J. Gen. Appl. Microbiol.">
        <title>Draft genome sequencing of the enigmatic basidiomycete Mixia osmundae.</title>
        <authorList>
            <person name="Nishida H."/>
            <person name="Nagatsuka Y."/>
            <person name="Sugiyama J."/>
        </authorList>
    </citation>
    <scope>NUCLEOTIDE SEQUENCE [LARGE SCALE GENOMIC DNA]</scope>
    <source>
        <strain evidence="7">CBS 9802 / IAM 14324 / JCM 22182 / KY 12970</strain>
    </source>
</reference>
<feature type="region of interest" description="Disordered" evidence="5">
    <location>
        <begin position="292"/>
        <end position="320"/>
    </location>
</feature>
<dbReference type="eggNOG" id="KOG0270">
    <property type="taxonomic scope" value="Eukaryota"/>
</dbReference>
<dbReference type="HOGENOM" id="CLU_023867_0_1_1"/>
<feature type="compositionally biased region" description="Acidic residues" evidence="5">
    <location>
        <begin position="73"/>
        <end position="93"/>
    </location>
</feature>
<evidence type="ECO:0000256" key="4">
    <source>
        <dbReference type="PROSITE-ProRule" id="PRU00221"/>
    </source>
</evidence>
<organism evidence="6 7">
    <name type="scientific">Mixia osmundae (strain CBS 9802 / IAM 14324 / JCM 22182 / KY 12970)</name>
    <dbReference type="NCBI Taxonomy" id="764103"/>
    <lineage>
        <taxon>Eukaryota</taxon>
        <taxon>Fungi</taxon>
        <taxon>Dikarya</taxon>
        <taxon>Basidiomycota</taxon>
        <taxon>Pucciniomycotina</taxon>
        <taxon>Mixiomycetes</taxon>
        <taxon>Mixiales</taxon>
        <taxon>Mixiaceae</taxon>
        <taxon>Mixia</taxon>
    </lineage>
</organism>
<dbReference type="RefSeq" id="XP_014569042.1">
    <property type="nucleotide sequence ID" value="XM_014713556.1"/>
</dbReference>